<dbReference type="InterPro" id="IPR002880">
    <property type="entry name" value="Pyrv_Fd/Flavodoxin_OxRdtase_N"/>
</dbReference>
<dbReference type="FunFam" id="3.40.50.920:FF:000013">
    <property type="entry name" value="Ferredoxin oxidoreductase alpha subunit"/>
    <property type="match status" value="1"/>
</dbReference>
<dbReference type="GO" id="GO:0006979">
    <property type="term" value="P:response to oxidative stress"/>
    <property type="evidence" value="ECO:0007669"/>
    <property type="project" value="TreeGrafter"/>
</dbReference>
<sequence>MPREIVSTGNQLAALAAIDAGCRFFGGYPITPSSEVAHEMSKLLPKVGGVFIQMEDEIAGISVALGASMSGVKSMTNTSGPGISLKAEQIGLAFMAEVPLVITNVMRGGPSTGLPTRPQQGDILQAQAPTHGDYQSITLCAGSLEECYTETVRAFNLAERFMTPVFVLLDETLGHMVGKAVLPDKEEVEKNIVNRKVYEGDPLTYEPYNVGPDEPAVLNPFFKGYRYHVTGLHHGPTGFPTEDAKMCQELIDRLFNKILAHKDEIESYEEFMIDDADILVIAYGSVSLAVKEAIKQLREEGIKVGLFRPITLWPSPEEKIDELCKKFDKVLVTEMNKGQYFKEIQRASGRKAETFDTLFKANGRPISPAEIKAKLKEMAGK</sequence>
<dbReference type="CDD" id="cd07034">
    <property type="entry name" value="TPP_PYR_PFOR_IOR-alpha_like"/>
    <property type="match status" value="1"/>
</dbReference>
<dbReference type="InterPro" id="IPR050722">
    <property type="entry name" value="Pyruvate:ferred/Flavod_OxRd"/>
</dbReference>
<dbReference type="EMBL" id="RJVK01000001">
    <property type="protein sequence ID" value="ROR41095.1"/>
    <property type="molecule type" value="Genomic_DNA"/>
</dbReference>
<dbReference type="NCBIfam" id="NF006412">
    <property type="entry name" value="PRK08659.1"/>
    <property type="match status" value="1"/>
</dbReference>
<evidence type="ECO:0000256" key="1">
    <source>
        <dbReference type="ARBA" id="ARBA00023002"/>
    </source>
</evidence>
<dbReference type="InterPro" id="IPR029061">
    <property type="entry name" value="THDP-binding"/>
</dbReference>
<evidence type="ECO:0000259" key="2">
    <source>
        <dbReference type="Pfam" id="PF01855"/>
    </source>
</evidence>
<dbReference type="Gene3D" id="3.40.50.970">
    <property type="match status" value="1"/>
</dbReference>
<dbReference type="InterPro" id="IPR009014">
    <property type="entry name" value="Transketo_C/PFOR_II"/>
</dbReference>
<dbReference type="InterPro" id="IPR033412">
    <property type="entry name" value="PFOR_II"/>
</dbReference>
<evidence type="ECO:0000313" key="6">
    <source>
        <dbReference type="Proteomes" id="UP000272781"/>
    </source>
</evidence>
<evidence type="ECO:0000313" key="4">
    <source>
        <dbReference type="EMBL" id="QCI28191.1"/>
    </source>
</evidence>
<dbReference type="RefSeq" id="WP_123351992.1">
    <property type="nucleotide sequence ID" value="NZ_CP027432.2"/>
</dbReference>
<protein>
    <submittedName>
        <fullName evidence="5">2-oxoglutarate ferredoxin oxidoreductase subunit alpha</fullName>
    </submittedName>
    <submittedName>
        <fullName evidence="4">2-oxoglutarate synthase subunit alpha</fullName>
    </submittedName>
</protein>
<dbReference type="AlphaFoldDB" id="A0AAJ4REK0"/>
<dbReference type="Pfam" id="PF17147">
    <property type="entry name" value="PFOR_II"/>
    <property type="match status" value="1"/>
</dbReference>
<dbReference type="EMBL" id="CP027432">
    <property type="protein sequence ID" value="QCI28191.1"/>
    <property type="molecule type" value="Genomic_DNA"/>
</dbReference>
<accession>A0AAJ4REK0</accession>
<organism evidence="5 6">
    <name type="scientific">Caminibacter pacificus</name>
    <dbReference type="NCBI Taxonomy" id="1424653"/>
    <lineage>
        <taxon>Bacteria</taxon>
        <taxon>Pseudomonadati</taxon>
        <taxon>Campylobacterota</taxon>
        <taxon>Epsilonproteobacteria</taxon>
        <taxon>Nautiliales</taxon>
        <taxon>Nautiliaceae</taxon>
        <taxon>Caminibacter</taxon>
    </lineage>
</organism>
<reference evidence="4" key="3">
    <citation type="submission" date="2019-06" db="EMBL/GenBank/DDBJ databases">
        <title>A comparative analysis of the Nautiliaceae.</title>
        <authorList>
            <person name="Grosche A."/>
            <person name="Smedile F."/>
            <person name="Vetriani C."/>
        </authorList>
    </citation>
    <scope>NUCLEOTIDE SEQUENCE</scope>
    <source>
        <strain evidence="4">TB6</strain>
    </source>
</reference>
<keyword evidence="1" id="KW-0560">Oxidoreductase</keyword>
<dbReference type="GO" id="GO:0016491">
    <property type="term" value="F:oxidoreductase activity"/>
    <property type="evidence" value="ECO:0007669"/>
    <property type="project" value="UniProtKB-KW"/>
</dbReference>
<reference evidence="5 6" key="2">
    <citation type="submission" date="2018-11" db="EMBL/GenBank/DDBJ databases">
        <title>Genomic Encyclopedia of Type Strains, Phase IV (KMG-IV): sequencing the most valuable type-strain genomes for metagenomic binning, comparative biology and taxonomic classification.</title>
        <authorList>
            <person name="Goeker M."/>
        </authorList>
    </citation>
    <scope>NUCLEOTIDE SEQUENCE [LARGE SCALE GENOMIC DNA]</scope>
    <source>
        <strain evidence="5 6">DSM 27783</strain>
    </source>
</reference>
<dbReference type="PANTHER" id="PTHR32154:SF14">
    <property type="entry name" value="2-OXOGLUTARATE SYNTHASE SUBUNIT KORA"/>
    <property type="match status" value="1"/>
</dbReference>
<dbReference type="SUPFAM" id="SSF52922">
    <property type="entry name" value="TK C-terminal domain-like"/>
    <property type="match status" value="1"/>
</dbReference>
<feature type="domain" description="Pyruvate flavodoxin/ferredoxin oxidoreductase pyrimidine binding" evidence="2">
    <location>
        <begin position="16"/>
        <end position="246"/>
    </location>
</feature>
<name>A0AAJ4REK0_9BACT</name>
<reference evidence="7" key="1">
    <citation type="submission" date="2018-03" db="EMBL/GenBank/DDBJ databases">
        <title>A comparative analysis of the Nautiliaceae.</title>
        <authorList>
            <person name="Grosche A."/>
            <person name="Smedile F."/>
            <person name="Vetriani C."/>
        </authorList>
    </citation>
    <scope>NUCLEOTIDE SEQUENCE [LARGE SCALE GENOMIC DNA]</scope>
    <source>
        <strain evidence="7">TB6</strain>
    </source>
</reference>
<proteinExistence type="predicted"/>
<dbReference type="Proteomes" id="UP000298805">
    <property type="component" value="Chromosome"/>
</dbReference>
<dbReference type="NCBIfam" id="NF007206">
    <property type="entry name" value="PRK09627.1"/>
    <property type="match status" value="1"/>
</dbReference>
<dbReference type="PANTHER" id="PTHR32154">
    <property type="entry name" value="PYRUVATE-FLAVODOXIN OXIDOREDUCTASE-RELATED"/>
    <property type="match status" value="1"/>
</dbReference>
<dbReference type="Gene3D" id="3.40.50.920">
    <property type="match status" value="1"/>
</dbReference>
<evidence type="ECO:0000313" key="5">
    <source>
        <dbReference type="EMBL" id="ROR41095.1"/>
    </source>
</evidence>
<gene>
    <name evidence="4" type="ORF">C6V80_04235</name>
    <name evidence="5" type="ORF">EDC58_0579</name>
</gene>
<evidence type="ECO:0000313" key="7">
    <source>
        <dbReference type="Proteomes" id="UP000298805"/>
    </source>
</evidence>
<dbReference type="Pfam" id="PF01855">
    <property type="entry name" value="POR_N"/>
    <property type="match status" value="1"/>
</dbReference>
<feature type="domain" description="Pyruvate:ferredoxin oxidoreductase core" evidence="3">
    <location>
        <begin position="276"/>
        <end position="371"/>
    </location>
</feature>
<dbReference type="FunFam" id="3.40.50.970:FF:000022">
    <property type="entry name" value="2-oxoglutarate ferredoxin oxidoreductase alpha subunit"/>
    <property type="match status" value="1"/>
</dbReference>
<dbReference type="SUPFAM" id="SSF52518">
    <property type="entry name" value="Thiamin diphosphate-binding fold (THDP-binding)"/>
    <property type="match status" value="1"/>
</dbReference>
<keyword evidence="7" id="KW-1185">Reference proteome</keyword>
<dbReference type="Proteomes" id="UP000272781">
    <property type="component" value="Unassembled WGS sequence"/>
</dbReference>
<evidence type="ECO:0000259" key="3">
    <source>
        <dbReference type="Pfam" id="PF17147"/>
    </source>
</evidence>